<keyword evidence="13" id="KW-1185">Reference proteome</keyword>
<dbReference type="InterPro" id="IPR027417">
    <property type="entry name" value="P-loop_NTPase"/>
</dbReference>
<evidence type="ECO:0000256" key="2">
    <source>
        <dbReference type="ARBA" id="ARBA00012980"/>
    </source>
</evidence>
<feature type="domain" description="Thymidylate kinase-like" evidence="11">
    <location>
        <begin position="7"/>
        <end position="190"/>
    </location>
</feature>
<evidence type="ECO:0000256" key="10">
    <source>
        <dbReference type="HAMAP-Rule" id="MF_00165"/>
    </source>
</evidence>
<evidence type="ECO:0000256" key="4">
    <source>
        <dbReference type="ARBA" id="ARBA00022679"/>
    </source>
</evidence>
<accession>A0ABX2DQK1</accession>
<evidence type="ECO:0000256" key="3">
    <source>
        <dbReference type="ARBA" id="ARBA00017144"/>
    </source>
</evidence>
<dbReference type="CDD" id="cd01672">
    <property type="entry name" value="TMPK"/>
    <property type="match status" value="1"/>
</dbReference>
<dbReference type="RefSeq" id="WP_173135620.1">
    <property type="nucleotide sequence ID" value="NZ_JABMKX010000008.1"/>
</dbReference>
<dbReference type="InterPro" id="IPR018094">
    <property type="entry name" value="Thymidylate_kinase"/>
</dbReference>
<dbReference type="HAMAP" id="MF_00165">
    <property type="entry name" value="Thymidylate_kinase"/>
    <property type="match status" value="1"/>
</dbReference>
<evidence type="ECO:0000313" key="12">
    <source>
        <dbReference type="EMBL" id="NQX46961.1"/>
    </source>
</evidence>
<keyword evidence="8 10" id="KW-0067">ATP-binding</keyword>
<keyword evidence="4 10" id="KW-0808">Transferase</keyword>
<proteinExistence type="inferred from homology"/>
<dbReference type="Proteomes" id="UP000711047">
    <property type="component" value="Unassembled WGS sequence"/>
</dbReference>
<feature type="binding site" evidence="10">
    <location>
        <begin position="7"/>
        <end position="14"/>
    </location>
    <ligand>
        <name>ATP</name>
        <dbReference type="ChEBI" id="CHEBI:30616"/>
    </ligand>
</feature>
<evidence type="ECO:0000256" key="5">
    <source>
        <dbReference type="ARBA" id="ARBA00022727"/>
    </source>
</evidence>
<dbReference type="Pfam" id="PF02223">
    <property type="entry name" value="Thymidylate_kin"/>
    <property type="match status" value="1"/>
</dbReference>
<comment type="function">
    <text evidence="10">Phosphorylation of dTMP to form dTDP in both de novo and salvage pathways of dTTP synthesis.</text>
</comment>
<comment type="similarity">
    <text evidence="1 10">Belongs to the thymidylate kinase family.</text>
</comment>
<keyword evidence="5 10" id="KW-0545">Nucleotide biosynthesis</keyword>
<dbReference type="Gene3D" id="3.40.50.300">
    <property type="entry name" value="P-loop containing nucleotide triphosphate hydrolases"/>
    <property type="match status" value="1"/>
</dbReference>
<evidence type="ECO:0000259" key="11">
    <source>
        <dbReference type="Pfam" id="PF02223"/>
    </source>
</evidence>
<evidence type="ECO:0000313" key="13">
    <source>
        <dbReference type="Proteomes" id="UP000711047"/>
    </source>
</evidence>
<dbReference type="SUPFAM" id="SSF52540">
    <property type="entry name" value="P-loop containing nucleoside triphosphate hydrolases"/>
    <property type="match status" value="1"/>
</dbReference>
<dbReference type="PANTHER" id="PTHR10344:SF4">
    <property type="entry name" value="UMP-CMP KINASE 2, MITOCHONDRIAL"/>
    <property type="match status" value="1"/>
</dbReference>
<dbReference type="PANTHER" id="PTHR10344">
    <property type="entry name" value="THYMIDYLATE KINASE"/>
    <property type="match status" value="1"/>
</dbReference>
<gene>
    <name evidence="10 12" type="primary">tmk</name>
    <name evidence="12" type="ORF">HQN87_16610</name>
</gene>
<protein>
    <recommendedName>
        <fullName evidence="3 10">Thymidylate kinase</fullName>
        <ecNumber evidence="2 10">2.7.4.9</ecNumber>
    </recommendedName>
    <alternativeName>
        <fullName evidence="10">dTMP kinase</fullName>
    </alternativeName>
</protein>
<keyword evidence="6 10" id="KW-0547">Nucleotide-binding</keyword>
<evidence type="ECO:0000256" key="6">
    <source>
        <dbReference type="ARBA" id="ARBA00022741"/>
    </source>
</evidence>
<dbReference type="GO" id="GO:0004798">
    <property type="term" value="F:dTMP kinase activity"/>
    <property type="evidence" value="ECO:0007669"/>
    <property type="project" value="UniProtKB-EC"/>
</dbReference>
<evidence type="ECO:0000256" key="8">
    <source>
        <dbReference type="ARBA" id="ARBA00022840"/>
    </source>
</evidence>
<reference evidence="12 13" key="1">
    <citation type="submission" date="2020-05" db="EMBL/GenBank/DDBJ databases">
        <title>Paenibacillus glebae, sp. nov., Paenibacillus humi sp. nov., Paenibacillus pedi sp. nov., Paenibacillus terrestris sp. nov. and Paenibacillus terricola sp. nov., isolated from a forest top soil sample.</title>
        <authorList>
            <person name="Qi S."/>
            <person name="Carlier A."/>
            <person name="Cnockaert M."/>
            <person name="Vandamme P."/>
        </authorList>
    </citation>
    <scope>NUCLEOTIDE SEQUENCE [LARGE SCALE GENOMIC DNA]</scope>
    <source>
        <strain evidence="12 13">LMG 29502</strain>
    </source>
</reference>
<dbReference type="EC" id="2.7.4.9" evidence="2 10"/>
<evidence type="ECO:0000256" key="1">
    <source>
        <dbReference type="ARBA" id="ARBA00009776"/>
    </source>
</evidence>
<keyword evidence="7 10" id="KW-0418">Kinase</keyword>
<evidence type="ECO:0000256" key="9">
    <source>
        <dbReference type="ARBA" id="ARBA00048743"/>
    </source>
</evidence>
<dbReference type="InterPro" id="IPR039430">
    <property type="entry name" value="Thymidylate_kin-like_dom"/>
</dbReference>
<dbReference type="EMBL" id="JABMKX010000008">
    <property type="protein sequence ID" value="NQX46961.1"/>
    <property type="molecule type" value="Genomic_DNA"/>
</dbReference>
<comment type="catalytic activity">
    <reaction evidence="9 10">
        <text>dTMP + ATP = dTDP + ADP</text>
        <dbReference type="Rhea" id="RHEA:13517"/>
        <dbReference type="ChEBI" id="CHEBI:30616"/>
        <dbReference type="ChEBI" id="CHEBI:58369"/>
        <dbReference type="ChEBI" id="CHEBI:63528"/>
        <dbReference type="ChEBI" id="CHEBI:456216"/>
        <dbReference type="EC" id="2.7.4.9"/>
    </reaction>
</comment>
<evidence type="ECO:0000256" key="7">
    <source>
        <dbReference type="ARBA" id="ARBA00022777"/>
    </source>
</evidence>
<dbReference type="NCBIfam" id="TIGR00041">
    <property type="entry name" value="DTMP_kinase"/>
    <property type="match status" value="1"/>
</dbReference>
<sequence length="204" mass="23768">MLIAFCGIDGSGKSTHAEFLSNWLLEKQIKAQKHKPINSDNAFLSQLHTVCTKFSELNKKPMPREHRSILLAFELFQQSEIVKKWIAEDITVVVDRWIFSHYAYAYARNIETQTLKACLEACIKPDLVFLLDVPVHLSLERIDERNEGRSMNETKDILTRAREKFLEMKDDHHFILLDTTRPQAEIEKRIQAEVSKKLNIQMKS</sequence>
<comment type="caution">
    <text evidence="12">The sequence shown here is derived from an EMBL/GenBank/DDBJ whole genome shotgun (WGS) entry which is preliminary data.</text>
</comment>
<organism evidence="12 13">
    <name type="scientific">Paenibacillus tritici</name>
    <dbReference type="NCBI Taxonomy" id="1873425"/>
    <lineage>
        <taxon>Bacteria</taxon>
        <taxon>Bacillati</taxon>
        <taxon>Bacillota</taxon>
        <taxon>Bacilli</taxon>
        <taxon>Bacillales</taxon>
        <taxon>Paenibacillaceae</taxon>
        <taxon>Paenibacillus</taxon>
    </lineage>
</organism>
<name>A0ABX2DQK1_9BACL</name>